<gene>
    <name evidence="2 5" type="primary">thiL</name>
    <name evidence="5" type="ORF">JHL22_10715</name>
</gene>
<feature type="domain" description="PurM-like C-terminal" evidence="4">
    <location>
        <begin position="149"/>
        <end position="305"/>
    </location>
</feature>
<proteinExistence type="inferred from homology"/>
<keyword evidence="1 2" id="KW-0784">Thiamine biosynthesis</keyword>
<dbReference type="InterPro" id="IPR006283">
    <property type="entry name" value="ThiL-like"/>
</dbReference>
<reference evidence="5 6" key="1">
    <citation type="submission" date="2020-12" db="EMBL/GenBank/DDBJ databases">
        <authorList>
            <person name="Lu T."/>
            <person name="Wang Q."/>
            <person name="Han X."/>
        </authorList>
    </citation>
    <scope>NUCLEOTIDE SEQUENCE [LARGE SCALE GENOMIC DNA]</scope>
    <source>
        <strain evidence="5 6">WQ 585</strain>
    </source>
</reference>
<feature type="binding site" evidence="2">
    <location>
        <position position="217"/>
    </location>
    <ligand>
        <name>Mg(2+)</name>
        <dbReference type="ChEBI" id="CHEBI:18420"/>
        <label>5</label>
    </ligand>
</feature>
<evidence type="ECO:0000259" key="4">
    <source>
        <dbReference type="Pfam" id="PF02769"/>
    </source>
</evidence>
<dbReference type="InterPro" id="IPR036921">
    <property type="entry name" value="PurM-like_N_sf"/>
</dbReference>
<feature type="binding site" evidence="2">
    <location>
        <position position="41"/>
    </location>
    <ligand>
        <name>Mg(2+)</name>
        <dbReference type="ChEBI" id="CHEBI:18420"/>
        <label>4</label>
    </ligand>
</feature>
<keyword evidence="2 5" id="KW-0418">Kinase</keyword>
<dbReference type="HAMAP" id="MF_02128">
    <property type="entry name" value="TMP_kinase"/>
    <property type="match status" value="1"/>
</dbReference>
<feature type="binding site" evidence="2">
    <location>
        <position position="143"/>
    </location>
    <ligand>
        <name>ATP</name>
        <dbReference type="ChEBI" id="CHEBI:30616"/>
    </ligand>
</feature>
<sequence length="324" mass="34503">MAGEFDLIRQFFTHQAPSVRVGVGDDCAVFDVEPGAQLATSTDLLLEGRHFFSDIDPFKLGHKALAVNLSDLGAMGAKPIGCLLGLGLSNFNHSWLERFSAGFHALANKHGCPLIGGDTTRSEQGIIISVTVFGSVRAPFLTRASACDGDDIWVSGPLGAADVALSLLMRAQQGEALSDPEHELLEKTRPCLEMPAPRVELGLSLRNLAHAVIDISDGLLQDLSHILQASNKGAVLYVSQIPVNPAITHFAPAQKLKAVLGGGDVYELCFTAPASARKKIRMAGNESGLSLSMIGSITSGNKLKVLDEDLIEIQDLPSGFDHFR</sequence>
<dbReference type="PANTHER" id="PTHR30270">
    <property type="entry name" value="THIAMINE-MONOPHOSPHATE KINASE"/>
    <property type="match status" value="1"/>
</dbReference>
<feature type="binding site" evidence="2">
    <location>
        <position position="43"/>
    </location>
    <ligand>
        <name>Mg(2+)</name>
        <dbReference type="ChEBI" id="CHEBI:18420"/>
        <label>1</label>
    </ligand>
</feature>
<accession>A0ABS1EFW1</accession>
<dbReference type="SUPFAM" id="SSF56042">
    <property type="entry name" value="PurM C-terminal domain-like"/>
    <property type="match status" value="1"/>
</dbReference>
<comment type="caution">
    <text evidence="2">Lacks conserved residue(s) required for the propagation of feature annotation.</text>
</comment>
<keyword evidence="2" id="KW-0460">Magnesium</keyword>
<dbReference type="NCBIfam" id="TIGR01379">
    <property type="entry name" value="thiL"/>
    <property type="match status" value="1"/>
</dbReference>
<name>A0ABS1EFW1_9BURK</name>
<evidence type="ECO:0000313" key="6">
    <source>
        <dbReference type="Proteomes" id="UP000635316"/>
    </source>
</evidence>
<dbReference type="Gene3D" id="3.30.1330.10">
    <property type="entry name" value="PurM-like, N-terminal domain"/>
    <property type="match status" value="1"/>
</dbReference>
<feature type="binding site" evidence="2">
    <location>
        <position position="26"/>
    </location>
    <ligand>
        <name>Mg(2+)</name>
        <dbReference type="ChEBI" id="CHEBI:18420"/>
        <label>3</label>
    </ligand>
</feature>
<keyword evidence="2 5" id="KW-0808">Transferase</keyword>
<dbReference type="GO" id="GO:0009030">
    <property type="term" value="F:thiamine-phosphate kinase activity"/>
    <property type="evidence" value="ECO:0007669"/>
    <property type="project" value="UniProtKB-EC"/>
</dbReference>
<dbReference type="PIRSF" id="PIRSF005303">
    <property type="entry name" value="Thiam_monoph_kin"/>
    <property type="match status" value="1"/>
</dbReference>
<dbReference type="SUPFAM" id="SSF55326">
    <property type="entry name" value="PurM N-terminal domain-like"/>
    <property type="match status" value="1"/>
</dbReference>
<feature type="binding site" evidence="2">
    <location>
        <position position="264"/>
    </location>
    <ligand>
        <name>substrate</name>
    </ligand>
</feature>
<feature type="binding site" evidence="2">
    <location>
        <position position="71"/>
    </location>
    <ligand>
        <name>Mg(2+)</name>
        <dbReference type="ChEBI" id="CHEBI:18420"/>
        <label>3</label>
    </ligand>
</feature>
<dbReference type="EMBL" id="JAENGP010000011">
    <property type="protein sequence ID" value="MBK1781691.1"/>
    <property type="molecule type" value="Genomic_DNA"/>
</dbReference>
<feature type="binding site" evidence="2">
    <location>
        <position position="216"/>
    </location>
    <ligand>
        <name>ATP</name>
        <dbReference type="ChEBI" id="CHEBI:30616"/>
    </ligand>
</feature>
<protein>
    <recommendedName>
        <fullName evidence="2">Thiamine-monophosphate kinase</fullName>
        <shortName evidence="2">TMP kinase</shortName>
        <shortName evidence="2">Thiamine-phosphate kinase</shortName>
        <ecNumber evidence="2">2.7.4.16</ecNumber>
    </recommendedName>
</protein>
<feature type="binding site" evidence="2">
    <location>
        <position position="71"/>
    </location>
    <ligand>
        <name>Mg(2+)</name>
        <dbReference type="ChEBI" id="CHEBI:18420"/>
        <label>2</label>
    </ligand>
</feature>
<keyword evidence="2" id="KW-0067">ATP-binding</keyword>
<comment type="function">
    <text evidence="2">Catalyzes the ATP-dependent phosphorylation of thiamine-monophosphate (TMP) to form thiamine-pyrophosphate (TPP), the active form of vitamin B1.</text>
</comment>
<dbReference type="Proteomes" id="UP000635316">
    <property type="component" value="Unassembled WGS sequence"/>
</dbReference>
<feature type="binding site" evidence="2">
    <location>
        <begin position="117"/>
        <end position="118"/>
    </location>
    <ligand>
        <name>ATP</name>
        <dbReference type="ChEBI" id="CHEBI:30616"/>
    </ligand>
</feature>
<feature type="binding site" evidence="2">
    <location>
        <position position="320"/>
    </location>
    <ligand>
        <name>substrate</name>
    </ligand>
</feature>
<comment type="caution">
    <text evidence="5">The sequence shown here is derived from an EMBL/GenBank/DDBJ whole genome shotgun (WGS) entry which is preliminary data.</text>
</comment>
<feature type="binding site" evidence="2">
    <location>
        <position position="42"/>
    </location>
    <ligand>
        <name>Mg(2+)</name>
        <dbReference type="ChEBI" id="CHEBI:18420"/>
        <label>1</label>
    </ligand>
</feature>
<evidence type="ECO:0000256" key="2">
    <source>
        <dbReference type="HAMAP-Rule" id="MF_02128"/>
    </source>
</evidence>
<feature type="binding site" evidence="2">
    <location>
        <position position="43"/>
    </location>
    <ligand>
        <name>Mg(2+)</name>
        <dbReference type="ChEBI" id="CHEBI:18420"/>
        <label>2</label>
    </ligand>
</feature>
<dbReference type="RefSeq" id="WP_200237109.1">
    <property type="nucleotide sequence ID" value="NZ_JAENGP010000011.1"/>
</dbReference>
<dbReference type="InterPro" id="IPR036676">
    <property type="entry name" value="PurM-like_C_sf"/>
</dbReference>
<dbReference type="InterPro" id="IPR016188">
    <property type="entry name" value="PurM-like_N"/>
</dbReference>
<feature type="binding site" evidence="2">
    <location>
        <position position="214"/>
    </location>
    <ligand>
        <name>Mg(2+)</name>
        <dbReference type="ChEBI" id="CHEBI:18420"/>
        <label>3</label>
    </ligand>
</feature>
<evidence type="ECO:0000313" key="5">
    <source>
        <dbReference type="EMBL" id="MBK1781691.1"/>
    </source>
</evidence>
<dbReference type="Gene3D" id="3.90.650.10">
    <property type="entry name" value="PurM-like C-terminal domain"/>
    <property type="match status" value="1"/>
</dbReference>
<dbReference type="InterPro" id="IPR010918">
    <property type="entry name" value="PurM-like_C_dom"/>
</dbReference>
<feature type="domain" description="PurM-like N-terminal" evidence="3">
    <location>
        <begin position="24"/>
        <end position="136"/>
    </location>
</feature>
<comment type="pathway">
    <text evidence="2">Cofactor biosynthesis; thiamine diphosphate biosynthesis; thiamine diphosphate from thiamine phosphate: step 1/1.</text>
</comment>
<comment type="miscellaneous">
    <text evidence="2">Reaction mechanism of ThiL seems to utilize a direct, inline transfer of the gamma-phosphate of ATP to TMP rather than a phosphorylated enzyme intermediate.</text>
</comment>
<dbReference type="CDD" id="cd02194">
    <property type="entry name" value="ThiL"/>
    <property type="match status" value="1"/>
</dbReference>
<feature type="binding site" evidence="2">
    <location>
        <position position="71"/>
    </location>
    <ligand>
        <name>Mg(2+)</name>
        <dbReference type="ChEBI" id="CHEBI:18420"/>
        <label>4</label>
    </ligand>
</feature>
<feature type="binding site" evidence="2">
    <location>
        <position position="26"/>
    </location>
    <ligand>
        <name>Mg(2+)</name>
        <dbReference type="ChEBI" id="CHEBI:18420"/>
        <label>4</label>
    </ligand>
</feature>
<organism evidence="5 6">
    <name type="scientific">Advenella mandrilli</name>
    <dbReference type="NCBI Taxonomy" id="2800330"/>
    <lineage>
        <taxon>Bacteria</taxon>
        <taxon>Pseudomonadati</taxon>
        <taxon>Pseudomonadota</taxon>
        <taxon>Betaproteobacteria</taxon>
        <taxon>Burkholderiales</taxon>
        <taxon>Alcaligenaceae</taxon>
    </lineage>
</organism>
<evidence type="ECO:0000259" key="3">
    <source>
        <dbReference type="Pfam" id="PF00586"/>
    </source>
</evidence>
<keyword evidence="2" id="KW-0547">Nucleotide-binding</keyword>
<evidence type="ECO:0000256" key="1">
    <source>
        <dbReference type="ARBA" id="ARBA00022977"/>
    </source>
</evidence>
<dbReference type="Pfam" id="PF02769">
    <property type="entry name" value="AIRS_C"/>
    <property type="match status" value="1"/>
</dbReference>
<comment type="catalytic activity">
    <reaction evidence="2">
        <text>thiamine phosphate + ATP = thiamine diphosphate + ADP</text>
        <dbReference type="Rhea" id="RHEA:15913"/>
        <dbReference type="ChEBI" id="CHEBI:30616"/>
        <dbReference type="ChEBI" id="CHEBI:37575"/>
        <dbReference type="ChEBI" id="CHEBI:58937"/>
        <dbReference type="ChEBI" id="CHEBI:456216"/>
        <dbReference type="EC" id="2.7.4.16"/>
    </reaction>
</comment>
<dbReference type="Pfam" id="PF00586">
    <property type="entry name" value="AIRS"/>
    <property type="match status" value="1"/>
</dbReference>
<feature type="binding site" evidence="2">
    <location>
        <position position="118"/>
    </location>
    <ligand>
        <name>Mg(2+)</name>
        <dbReference type="ChEBI" id="CHEBI:18420"/>
        <label>1</label>
    </ligand>
</feature>
<feature type="binding site" evidence="2">
    <location>
        <position position="50"/>
    </location>
    <ligand>
        <name>substrate</name>
    </ligand>
</feature>
<dbReference type="EC" id="2.7.4.16" evidence="2"/>
<comment type="similarity">
    <text evidence="2">Belongs to the thiamine-monophosphate kinase family.</text>
</comment>
<dbReference type="PANTHER" id="PTHR30270:SF0">
    <property type="entry name" value="THIAMINE-MONOPHOSPHATE KINASE"/>
    <property type="match status" value="1"/>
</dbReference>
<keyword evidence="2" id="KW-0479">Metal-binding</keyword>
<keyword evidence="6" id="KW-1185">Reference proteome</keyword>